<gene>
    <name evidence="2" type="ORF">V1Y59_18625</name>
</gene>
<dbReference type="EMBL" id="JAZDUE010000016">
    <property type="protein sequence ID" value="MEE4025106.1"/>
    <property type="molecule type" value="Genomic_DNA"/>
</dbReference>
<sequence length="51" mass="5188">MGNSTVDVAGAAHAGAVRAARDTDLDGERADAAGRPDDEQPLARPDGGERK</sequence>
<name>A0ABU7MY82_9ACTN</name>
<protein>
    <submittedName>
        <fullName evidence="2">Uncharacterized protein</fullName>
    </submittedName>
</protein>
<organism evidence="2 3">
    <name type="scientific">Gordonia prachuapensis</name>
    <dbReference type="NCBI Taxonomy" id="3115651"/>
    <lineage>
        <taxon>Bacteria</taxon>
        <taxon>Bacillati</taxon>
        <taxon>Actinomycetota</taxon>
        <taxon>Actinomycetes</taxon>
        <taxon>Mycobacteriales</taxon>
        <taxon>Gordoniaceae</taxon>
        <taxon>Gordonia</taxon>
    </lineage>
</organism>
<dbReference type="Proteomes" id="UP001335729">
    <property type="component" value="Unassembled WGS sequence"/>
</dbReference>
<comment type="caution">
    <text evidence="2">The sequence shown here is derived from an EMBL/GenBank/DDBJ whole genome shotgun (WGS) entry which is preliminary data.</text>
</comment>
<feature type="region of interest" description="Disordered" evidence="1">
    <location>
        <begin position="1"/>
        <end position="51"/>
    </location>
</feature>
<keyword evidence="3" id="KW-1185">Reference proteome</keyword>
<feature type="compositionally biased region" description="Low complexity" evidence="1">
    <location>
        <begin position="8"/>
        <end position="18"/>
    </location>
</feature>
<feature type="compositionally biased region" description="Basic and acidic residues" evidence="1">
    <location>
        <begin position="19"/>
        <end position="38"/>
    </location>
</feature>
<dbReference type="RefSeq" id="WP_330506453.1">
    <property type="nucleotide sequence ID" value="NZ_JAZDUE010000016.1"/>
</dbReference>
<evidence type="ECO:0000313" key="2">
    <source>
        <dbReference type="EMBL" id="MEE4025106.1"/>
    </source>
</evidence>
<evidence type="ECO:0000256" key="1">
    <source>
        <dbReference type="SAM" id="MobiDB-lite"/>
    </source>
</evidence>
<reference evidence="2 3" key="1">
    <citation type="submission" date="2024-01" db="EMBL/GenBank/DDBJ databases">
        <title>Draft genome sequence of Gordonia sp. PKS22-38.</title>
        <authorList>
            <person name="Suphannarot A."/>
            <person name="Mingma R."/>
        </authorList>
    </citation>
    <scope>NUCLEOTIDE SEQUENCE [LARGE SCALE GENOMIC DNA]</scope>
    <source>
        <strain evidence="2 3">PKS22-38</strain>
    </source>
</reference>
<evidence type="ECO:0000313" key="3">
    <source>
        <dbReference type="Proteomes" id="UP001335729"/>
    </source>
</evidence>
<proteinExistence type="predicted"/>
<accession>A0ABU7MY82</accession>